<sequence>MKLNLSIGLATVLLAGLMTAGSAQAVGWPQPTTPCNEANQGTTTTVEYRSRWHEHLEITYYCDSGYWQLYMVCDLNPGGICVLY</sequence>
<dbReference type="EMBL" id="JBHTIF010000001">
    <property type="protein sequence ID" value="MFD0725070.1"/>
    <property type="molecule type" value="Genomic_DNA"/>
</dbReference>
<keyword evidence="3" id="KW-1185">Reference proteome</keyword>
<accession>A0ABW2YCZ1</accession>
<reference evidence="3" key="1">
    <citation type="journal article" date="2019" name="Int. J. Syst. Evol. Microbiol.">
        <title>The Global Catalogue of Microorganisms (GCM) 10K type strain sequencing project: providing services to taxonomists for standard genome sequencing and annotation.</title>
        <authorList>
            <consortium name="The Broad Institute Genomics Platform"/>
            <consortium name="The Broad Institute Genome Sequencing Center for Infectious Disease"/>
            <person name="Wu L."/>
            <person name="Ma J."/>
        </authorList>
    </citation>
    <scope>NUCLEOTIDE SEQUENCE [LARGE SCALE GENOMIC DNA]</scope>
    <source>
        <strain evidence="3">CCUG 55585</strain>
    </source>
</reference>
<name>A0ABW2YCZ1_9GAMM</name>
<feature type="chain" id="PRO_5045497156" evidence="1">
    <location>
        <begin position="26"/>
        <end position="84"/>
    </location>
</feature>
<gene>
    <name evidence="2" type="ORF">ACFQ0E_05590</name>
</gene>
<keyword evidence="1" id="KW-0732">Signal</keyword>
<organism evidence="2 3">
    <name type="scientific">Lysobacter brunescens</name>
    <dbReference type="NCBI Taxonomy" id="262323"/>
    <lineage>
        <taxon>Bacteria</taxon>
        <taxon>Pseudomonadati</taxon>
        <taxon>Pseudomonadota</taxon>
        <taxon>Gammaproteobacteria</taxon>
        <taxon>Lysobacterales</taxon>
        <taxon>Lysobacteraceae</taxon>
        <taxon>Lysobacter</taxon>
    </lineage>
</organism>
<feature type="signal peptide" evidence="1">
    <location>
        <begin position="1"/>
        <end position="25"/>
    </location>
</feature>
<dbReference type="Proteomes" id="UP001597110">
    <property type="component" value="Unassembled WGS sequence"/>
</dbReference>
<evidence type="ECO:0000256" key="1">
    <source>
        <dbReference type="SAM" id="SignalP"/>
    </source>
</evidence>
<protein>
    <submittedName>
        <fullName evidence="2">Uncharacterized protein</fullName>
    </submittedName>
</protein>
<proteinExistence type="predicted"/>
<evidence type="ECO:0000313" key="2">
    <source>
        <dbReference type="EMBL" id="MFD0725070.1"/>
    </source>
</evidence>
<comment type="caution">
    <text evidence="2">The sequence shown here is derived from an EMBL/GenBank/DDBJ whole genome shotgun (WGS) entry which is preliminary data.</text>
</comment>
<dbReference type="RefSeq" id="WP_386822692.1">
    <property type="nucleotide sequence ID" value="NZ_JBHTIF010000001.1"/>
</dbReference>
<evidence type="ECO:0000313" key="3">
    <source>
        <dbReference type="Proteomes" id="UP001597110"/>
    </source>
</evidence>